<gene>
    <name evidence="4" type="ORF">GCM10010126_46470</name>
</gene>
<keyword evidence="1" id="KW-0597">Phosphoprotein</keyword>
<dbReference type="Pfam" id="PF00072">
    <property type="entry name" value="Response_reg"/>
    <property type="match status" value="1"/>
</dbReference>
<keyword evidence="2" id="KW-0472">Membrane</keyword>
<dbReference type="InterPro" id="IPR001789">
    <property type="entry name" value="Sig_transdc_resp-reg_receiver"/>
</dbReference>
<dbReference type="GO" id="GO:0000160">
    <property type="term" value="P:phosphorelay signal transduction system"/>
    <property type="evidence" value="ECO:0007669"/>
    <property type="project" value="InterPro"/>
</dbReference>
<accession>A0AA37BJV6</accession>
<dbReference type="InterPro" id="IPR011006">
    <property type="entry name" value="CheY-like_superfamily"/>
</dbReference>
<reference evidence="4" key="1">
    <citation type="journal article" date="2014" name="Int. J. Syst. Evol. Microbiol.">
        <title>Complete genome sequence of Corynebacterium casei LMG S-19264T (=DSM 44701T), isolated from a smear-ripened cheese.</title>
        <authorList>
            <consortium name="US DOE Joint Genome Institute (JGI-PGF)"/>
            <person name="Walter F."/>
            <person name="Albersmeier A."/>
            <person name="Kalinowski J."/>
            <person name="Ruckert C."/>
        </authorList>
    </citation>
    <scope>NUCLEOTIDE SEQUENCE</scope>
    <source>
        <strain evidence="4">JCM 3093</strain>
    </source>
</reference>
<evidence type="ECO:0000313" key="4">
    <source>
        <dbReference type="EMBL" id="GGK81826.1"/>
    </source>
</evidence>
<feature type="domain" description="Response regulatory" evidence="3">
    <location>
        <begin position="1"/>
        <end position="92"/>
    </location>
</feature>
<evidence type="ECO:0000313" key="5">
    <source>
        <dbReference type="Proteomes" id="UP000627984"/>
    </source>
</evidence>
<sequence length="92" mass="10145">MFTLRPAWWERPRLMGVFFTGLLVITAVLVVRDPAFGLFTPAPYIAVRLARELRPDVILMDLRMPGMDGLTAVTELARLGVTGCAGSLRGSR</sequence>
<dbReference type="EMBL" id="BMQD01000015">
    <property type="protein sequence ID" value="GGK81826.1"/>
    <property type="molecule type" value="Genomic_DNA"/>
</dbReference>
<evidence type="ECO:0000259" key="3">
    <source>
        <dbReference type="PROSITE" id="PS50110"/>
    </source>
</evidence>
<dbReference type="Gene3D" id="3.40.50.2300">
    <property type="match status" value="1"/>
</dbReference>
<comment type="caution">
    <text evidence="4">The sequence shown here is derived from an EMBL/GenBank/DDBJ whole genome shotgun (WGS) entry which is preliminary data.</text>
</comment>
<evidence type="ECO:0000256" key="2">
    <source>
        <dbReference type="SAM" id="Phobius"/>
    </source>
</evidence>
<feature type="transmembrane region" description="Helical" evidence="2">
    <location>
        <begin position="12"/>
        <end position="31"/>
    </location>
</feature>
<dbReference type="SUPFAM" id="SSF52172">
    <property type="entry name" value="CheY-like"/>
    <property type="match status" value="1"/>
</dbReference>
<evidence type="ECO:0000256" key="1">
    <source>
        <dbReference type="PROSITE-ProRule" id="PRU00169"/>
    </source>
</evidence>
<protein>
    <recommendedName>
        <fullName evidence="3">Response regulatory domain-containing protein</fullName>
    </recommendedName>
</protein>
<name>A0AA37BJV6_9ACTN</name>
<proteinExistence type="predicted"/>
<keyword evidence="2" id="KW-0812">Transmembrane</keyword>
<reference evidence="4" key="2">
    <citation type="submission" date="2022-09" db="EMBL/GenBank/DDBJ databases">
        <authorList>
            <person name="Sun Q."/>
            <person name="Ohkuma M."/>
        </authorList>
    </citation>
    <scope>NUCLEOTIDE SEQUENCE</scope>
    <source>
        <strain evidence="4">JCM 3093</strain>
    </source>
</reference>
<keyword evidence="2" id="KW-1133">Transmembrane helix</keyword>
<organism evidence="4 5">
    <name type="scientific">Planomonospora parontospora</name>
    <dbReference type="NCBI Taxonomy" id="58119"/>
    <lineage>
        <taxon>Bacteria</taxon>
        <taxon>Bacillati</taxon>
        <taxon>Actinomycetota</taxon>
        <taxon>Actinomycetes</taxon>
        <taxon>Streptosporangiales</taxon>
        <taxon>Streptosporangiaceae</taxon>
        <taxon>Planomonospora</taxon>
    </lineage>
</organism>
<dbReference type="PROSITE" id="PS50110">
    <property type="entry name" value="RESPONSE_REGULATORY"/>
    <property type="match status" value="1"/>
</dbReference>
<dbReference type="Proteomes" id="UP000627984">
    <property type="component" value="Unassembled WGS sequence"/>
</dbReference>
<feature type="modified residue" description="4-aspartylphosphate" evidence="1">
    <location>
        <position position="61"/>
    </location>
</feature>
<dbReference type="AlphaFoldDB" id="A0AA37BJV6"/>